<reference evidence="2 3" key="1">
    <citation type="journal article" date="2016" name="Nat. Commun.">
        <title>Thousands of microbial genomes shed light on interconnected biogeochemical processes in an aquifer system.</title>
        <authorList>
            <person name="Anantharaman K."/>
            <person name="Brown C.T."/>
            <person name="Hug L.A."/>
            <person name="Sharon I."/>
            <person name="Castelle C.J."/>
            <person name="Probst A.J."/>
            <person name="Thomas B.C."/>
            <person name="Singh A."/>
            <person name="Wilkins M.J."/>
            <person name="Karaoz U."/>
            <person name="Brodie E.L."/>
            <person name="Williams K.H."/>
            <person name="Hubbard S.S."/>
            <person name="Banfield J.F."/>
        </authorList>
    </citation>
    <scope>NUCLEOTIDE SEQUENCE [LARGE SCALE GENOMIC DNA]</scope>
</reference>
<accession>A0A1F5ZRI7</accession>
<dbReference type="AlphaFoldDB" id="A0A1F5ZRI7"/>
<gene>
    <name evidence="2" type="ORF">A2773_02095</name>
</gene>
<proteinExistence type="predicted"/>
<evidence type="ECO:0000313" key="3">
    <source>
        <dbReference type="Proteomes" id="UP000177383"/>
    </source>
</evidence>
<name>A0A1F5ZRI7_9BACT</name>
<evidence type="ECO:0000256" key="1">
    <source>
        <dbReference type="SAM" id="Phobius"/>
    </source>
</evidence>
<comment type="caution">
    <text evidence="2">The sequence shown here is derived from an EMBL/GenBank/DDBJ whole genome shotgun (WGS) entry which is preliminary data.</text>
</comment>
<organism evidence="2 3">
    <name type="scientific">Candidatus Gottesmanbacteria bacterium RIFCSPHIGHO2_01_FULL_39_10</name>
    <dbReference type="NCBI Taxonomy" id="1798375"/>
    <lineage>
        <taxon>Bacteria</taxon>
        <taxon>Candidatus Gottesmaniibacteriota</taxon>
    </lineage>
</organism>
<dbReference type="STRING" id="1798375.A2773_02095"/>
<dbReference type="EMBL" id="MFJE01000006">
    <property type="protein sequence ID" value="OGG15031.1"/>
    <property type="molecule type" value="Genomic_DNA"/>
</dbReference>
<sequence length="62" mass="7102">MNLKQLVIISLILFLSIVAWIAFDIYHVSVTTSVTALQMEQVKPLTPNFDSDIILKIKSRER</sequence>
<protein>
    <submittedName>
        <fullName evidence="2">Uncharacterized protein</fullName>
    </submittedName>
</protein>
<keyword evidence="1" id="KW-0472">Membrane</keyword>
<keyword evidence="1" id="KW-1133">Transmembrane helix</keyword>
<keyword evidence="1" id="KW-0812">Transmembrane</keyword>
<feature type="transmembrane region" description="Helical" evidence="1">
    <location>
        <begin position="6"/>
        <end position="23"/>
    </location>
</feature>
<dbReference type="Proteomes" id="UP000177383">
    <property type="component" value="Unassembled WGS sequence"/>
</dbReference>
<evidence type="ECO:0000313" key="2">
    <source>
        <dbReference type="EMBL" id="OGG15031.1"/>
    </source>
</evidence>